<accession>A0A6I6GKF9</accession>
<gene>
    <name evidence="1" type="ORF">GLV81_13185</name>
</gene>
<dbReference type="EMBL" id="CP046566">
    <property type="protein sequence ID" value="QGW28925.1"/>
    <property type="molecule type" value="Genomic_DNA"/>
</dbReference>
<organism evidence="1 2">
    <name type="scientific">Phnomibacter ginsenosidimutans</name>
    <dbReference type="NCBI Taxonomy" id="2676868"/>
    <lineage>
        <taxon>Bacteria</taxon>
        <taxon>Pseudomonadati</taxon>
        <taxon>Bacteroidota</taxon>
        <taxon>Chitinophagia</taxon>
        <taxon>Chitinophagales</taxon>
        <taxon>Chitinophagaceae</taxon>
        <taxon>Phnomibacter</taxon>
    </lineage>
</organism>
<evidence type="ECO:0000313" key="2">
    <source>
        <dbReference type="Proteomes" id="UP000426027"/>
    </source>
</evidence>
<dbReference type="RefSeq" id="WP_157479278.1">
    <property type="nucleotide sequence ID" value="NZ_CP046566.1"/>
</dbReference>
<protein>
    <submittedName>
        <fullName evidence="1">Uncharacterized protein</fullName>
    </submittedName>
</protein>
<name>A0A6I6GKF9_9BACT</name>
<dbReference type="Proteomes" id="UP000426027">
    <property type="component" value="Chromosome"/>
</dbReference>
<dbReference type="KEGG" id="fls:GLV81_13185"/>
<sequence length="137" mass="15687">MLFNPPQCSIQTETEVQVDEATRLALSAQHAEEGQVILHVTYNSTDVMEWIRIWPTTYLVPIPASEKVQLIHAYNIGIYPNWLTIPANKPHIFTLVFGALPKSCTSFDLWEKIPEPGGFLIRDIQRNKSDVYHLTMH</sequence>
<keyword evidence="2" id="KW-1185">Reference proteome</keyword>
<dbReference type="AlphaFoldDB" id="A0A6I6GKF9"/>
<evidence type="ECO:0000313" key="1">
    <source>
        <dbReference type="EMBL" id="QGW28925.1"/>
    </source>
</evidence>
<proteinExistence type="predicted"/>
<reference evidence="1 2" key="1">
    <citation type="submission" date="2019-11" db="EMBL/GenBank/DDBJ databases">
        <authorList>
            <person name="Im W.T."/>
        </authorList>
    </citation>
    <scope>NUCLEOTIDE SEQUENCE [LARGE SCALE GENOMIC DNA]</scope>
    <source>
        <strain evidence="1 2">SB-02</strain>
    </source>
</reference>